<organism evidence="11 12">
    <name type="scientific">Coprococcus hominis</name>
    <name type="common">ex Arizal et al. 2022</name>
    <dbReference type="NCBI Taxonomy" id="2881262"/>
    <lineage>
        <taxon>Bacteria</taxon>
        <taxon>Bacillati</taxon>
        <taxon>Bacillota</taxon>
        <taxon>Clostridia</taxon>
        <taxon>Lachnospirales</taxon>
        <taxon>Lachnospiraceae</taxon>
        <taxon>Coprococcus</taxon>
    </lineage>
</organism>
<dbReference type="NCBIfam" id="TIGR00150">
    <property type="entry name" value="T6A_YjeE"/>
    <property type="match status" value="1"/>
</dbReference>
<evidence type="ECO:0000256" key="7">
    <source>
        <dbReference type="ARBA" id="ARBA00022741"/>
    </source>
</evidence>
<dbReference type="InterPro" id="IPR003442">
    <property type="entry name" value="T6A_TsaE"/>
</dbReference>
<keyword evidence="6" id="KW-0479">Metal-binding</keyword>
<reference evidence="11 12" key="1">
    <citation type="submission" date="2021-10" db="EMBL/GenBank/DDBJ databases">
        <title>Anaerobic single-cell dispensing facilitates the cultivation of human gut bacteria.</title>
        <authorList>
            <person name="Afrizal A."/>
        </authorList>
    </citation>
    <scope>NUCLEOTIDE SEQUENCE [LARGE SCALE GENOMIC DNA]</scope>
    <source>
        <strain evidence="11 12">CLA-AA-H212</strain>
    </source>
</reference>
<dbReference type="InterPro" id="IPR027417">
    <property type="entry name" value="P-loop_NTPase"/>
</dbReference>
<evidence type="ECO:0000256" key="9">
    <source>
        <dbReference type="ARBA" id="ARBA00022842"/>
    </source>
</evidence>
<keyword evidence="5" id="KW-0819">tRNA processing</keyword>
<dbReference type="PANTHER" id="PTHR33540">
    <property type="entry name" value="TRNA THREONYLCARBAMOYLADENOSINE BIOSYNTHESIS PROTEIN TSAE"/>
    <property type="match status" value="1"/>
</dbReference>
<keyword evidence="12" id="KW-1185">Reference proteome</keyword>
<dbReference type="Gene3D" id="3.40.50.300">
    <property type="entry name" value="P-loop containing nucleotide triphosphate hydrolases"/>
    <property type="match status" value="1"/>
</dbReference>
<keyword evidence="7" id="KW-0547">Nucleotide-binding</keyword>
<comment type="similarity">
    <text evidence="2">Belongs to the TsaE family.</text>
</comment>
<comment type="caution">
    <text evidence="11">The sequence shown here is derived from an EMBL/GenBank/DDBJ whole genome shotgun (WGS) entry which is preliminary data.</text>
</comment>
<evidence type="ECO:0000256" key="1">
    <source>
        <dbReference type="ARBA" id="ARBA00004496"/>
    </source>
</evidence>
<keyword evidence="9" id="KW-0460">Magnesium</keyword>
<evidence type="ECO:0000256" key="2">
    <source>
        <dbReference type="ARBA" id="ARBA00007599"/>
    </source>
</evidence>
<evidence type="ECO:0000313" key="12">
    <source>
        <dbReference type="Proteomes" id="UP001198495"/>
    </source>
</evidence>
<dbReference type="Proteomes" id="UP001198495">
    <property type="component" value="Unassembled WGS sequence"/>
</dbReference>
<protein>
    <recommendedName>
        <fullName evidence="3">tRNA threonylcarbamoyladenosine biosynthesis protein TsaE</fullName>
    </recommendedName>
    <alternativeName>
        <fullName evidence="10">t(6)A37 threonylcarbamoyladenosine biosynthesis protein TsaE</fullName>
    </alternativeName>
</protein>
<evidence type="ECO:0000313" key="11">
    <source>
        <dbReference type="EMBL" id="MCC2218733.1"/>
    </source>
</evidence>
<dbReference type="PANTHER" id="PTHR33540:SF2">
    <property type="entry name" value="TRNA THREONYLCARBAMOYLADENOSINE BIOSYNTHESIS PROTEIN TSAE"/>
    <property type="match status" value="1"/>
</dbReference>
<evidence type="ECO:0000256" key="5">
    <source>
        <dbReference type="ARBA" id="ARBA00022694"/>
    </source>
</evidence>
<name>A0ABS8FNF4_9FIRM</name>
<gene>
    <name evidence="11" type="primary">tsaE</name>
    <name evidence="11" type="ORF">LKD28_06770</name>
</gene>
<dbReference type="EMBL" id="JAJEQT010000004">
    <property type="protein sequence ID" value="MCC2218733.1"/>
    <property type="molecule type" value="Genomic_DNA"/>
</dbReference>
<evidence type="ECO:0000256" key="3">
    <source>
        <dbReference type="ARBA" id="ARBA00019010"/>
    </source>
</evidence>
<keyword evidence="4" id="KW-0963">Cytoplasm</keyword>
<proteinExistence type="inferred from homology"/>
<evidence type="ECO:0000256" key="8">
    <source>
        <dbReference type="ARBA" id="ARBA00022840"/>
    </source>
</evidence>
<keyword evidence="8" id="KW-0067">ATP-binding</keyword>
<dbReference type="Pfam" id="PF02367">
    <property type="entry name" value="TsaE"/>
    <property type="match status" value="1"/>
</dbReference>
<comment type="subcellular location">
    <subcellularLocation>
        <location evidence="1">Cytoplasm</location>
    </subcellularLocation>
</comment>
<evidence type="ECO:0000256" key="4">
    <source>
        <dbReference type="ARBA" id="ARBA00022490"/>
    </source>
</evidence>
<evidence type="ECO:0000256" key="10">
    <source>
        <dbReference type="ARBA" id="ARBA00032441"/>
    </source>
</evidence>
<sequence length="149" mass="16900">MKVEKVYKRESFSAEETFAIGKELAAQAKPGEVYCLYGDLGCGKTVFSQGFGAGLGVKEPISSPTFTILKEYDEGRMPFYHFDVYRIGSDDEMDEIGYYEAIDGDGVCLIEWAELIYDILPPQYKKVTIKKDVEKGFDYRTVLVEEITR</sequence>
<accession>A0ABS8FNF4</accession>
<evidence type="ECO:0000256" key="6">
    <source>
        <dbReference type="ARBA" id="ARBA00022723"/>
    </source>
</evidence>
<dbReference type="SUPFAM" id="SSF52540">
    <property type="entry name" value="P-loop containing nucleoside triphosphate hydrolases"/>
    <property type="match status" value="1"/>
</dbReference>